<evidence type="ECO:0000313" key="4">
    <source>
        <dbReference type="EMBL" id="TFK17979.1"/>
    </source>
</evidence>
<evidence type="ECO:0000259" key="3">
    <source>
        <dbReference type="Pfam" id="PF13359"/>
    </source>
</evidence>
<keyword evidence="5" id="KW-1185">Reference proteome</keyword>
<dbReference type="PANTHER" id="PTHR48471">
    <property type="entry name" value="DDE TNP4 DOMAIN-CONTAINING PROTEIN"/>
    <property type="match status" value="1"/>
</dbReference>
<dbReference type="InterPro" id="IPR027806">
    <property type="entry name" value="HARBI1_dom"/>
</dbReference>
<gene>
    <name evidence="4" type="ORF">FA15DRAFT_604134</name>
</gene>
<dbReference type="Pfam" id="PF13359">
    <property type="entry name" value="DDE_Tnp_4"/>
    <property type="match status" value="1"/>
</dbReference>
<evidence type="ECO:0000256" key="2">
    <source>
        <dbReference type="ARBA" id="ARBA00022723"/>
    </source>
</evidence>
<comment type="cofactor">
    <cofactor evidence="1">
        <name>a divalent metal cation</name>
        <dbReference type="ChEBI" id="CHEBI:60240"/>
    </cofactor>
</comment>
<dbReference type="AlphaFoldDB" id="A0A5C3KD35"/>
<keyword evidence="2" id="KW-0479">Metal-binding</keyword>
<protein>
    <recommendedName>
        <fullName evidence="3">DDE Tnp4 domain-containing protein</fullName>
    </recommendedName>
</protein>
<dbReference type="GO" id="GO:0046872">
    <property type="term" value="F:metal ion binding"/>
    <property type="evidence" value="ECO:0007669"/>
    <property type="project" value="UniProtKB-KW"/>
</dbReference>
<name>A0A5C3KD35_COPMA</name>
<dbReference type="Proteomes" id="UP000307440">
    <property type="component" value="Unassembled WGS sequence"/>
</dbReference>
<organism evidence="4 5">
    <name type="scientific">Coprinopsis marcescibilis</name>
    <name type="common">Agaric fungus</name>
    <name type="synonym">Psathyrella marcescibilis</name>
    <dbReference type="NCBI Taxonomy" id="230819"/>
    <lineage>
        <taxon>Eukaryota</taxon>
        <taxon>Fungi</taxon>
        <taxon>Dikarya</taxon>
        <taxon>Basidiomycota</taxon>
        <taxon>Agaricomycotina</taxon>
        <taxon>Agaricomycetes</taxon>
        <taxon>Agaricomycetidae</taxon>
        <taxon>Agaricales</taxon>
        <taxon>Agaricineae</taxon>
        <taxon>Psathyrellaceae</taxon>
        <taxon>Coprinopsis</taxon>
    </lineage>
</organism>
<dbReference type="EMBL" id="ML210444">
    <property type="protein sequence ID" value="TFK17979.1"/>
    <property type="molecule type" value="Genomic_DNA"/>
</dbReference>
<reference evidence="4 5" key="1">
    <citation type="journal article" date="2019" name="Nat. Ecol. Evol.">
        <title>Megaphylogeny resolves global patterns of mushroom evolution.</title>
        <authorList>
            <person name="Varga T."/>
            <person name="Krizsan K."/>
            <person name="Foldi C."/>
            <person name="Dima B."/>
            <person name="Sanchez-Garcia M."/>
            <person name="Sanchez-Ramirez S."/>
            <person name="Szollosi G.J."/>
            <person name="Szarkandi J.G."/>
            <person name="Papp V."/>
            <person name="Albert L."/>
            <person name="Andreopoulos W."/>
            <person name="Angelini C."/>
            <person name="Antonin V."/>
            <person name="Barry K.W."/>
            <person name="Bougher N.L."/>
            <person name="Buchanan P."/>
            <person name="Buyck B."/>
            <person name="Bense V."/>
            <person name="Catcheside P."/>
            <person name="Chovatia M."/>
            <person name="Cooper J."/>
            <person name="Damon W."/>
            <person name="Desjardin D."/>
            <person name="Finy P."/>
            <person name="Geml J."/>
            <person name="Haridas S."/>
            <person name="Hughes K."/>
            <person name="Justo A."/>
            <person name="Karasinski D."/>
            <person name="Kautmanova I."/>
            <person name="Kiss B."/>
            <person name="Kocsube S."/>
            <person name="Kotiranta H."/>
            <person name="LaButti K.M."/>
            <person name="Lechner B.E."/>
            <person name="Liimatainen K."/>
            <person name="Lipzen A."/>
            <person name="Lukacs Z."/>
            <person name="Mihaltcheva S."/>
            <person name="Morgado L.N."/>
            <person name="Niskanen T."/>
            <person name="Noordeloos M.E."/>
            <person name="Ohm R.A."/>
            <person name="Ortiz-Santana B."/>
            <person name="Ovrebo C."/>
            <person name="Racz N."/>
            <person name="Riley R."/>
            <person name="Savchenko A."/>
            <person name="Shiryaev A."/>
            <person name="Soop K."/>
            <person name="Spirin V."/>
            <person name="Szebenyi C."/>
            <person name="Tomsovsky M."/>
            <person name="Tulloss R.E."/>
            <person name="Uehling J."/>
            <person name="Grigoriev I.V."/>
            <person name="Vagvolgyi C."/>
            <person name="Papp T."/>
            <person name="Martin F.M."/>
            <person name="Miettinen O."/>
            <person name="Hibbett D.S."/>
            <person name="Nagy L.G."/>
        </authorList>
    </citation>
    <scope>NUCLEOTIDE SEQUENCE [LARGE SCALE GENOMIC DNA]</scope>
    <source>
        <strain evidence="4 5">CBS 121175</strain>
    </source>
</reference>
<evidence type="ECO:0000256" key="1">
    <source>
        <dbReference type="ARBA" id="ARBA00001968"/>
    </source>
</evidence>
<proteinExistence type="predicted"/>
<feature type="domain" description="DDE Tnp4" evidence="3">
    <location>
        <begin position="207"/>
        <end position="371"/>
    </location>
</feature>
<sequence length="417" mass="47558">MEEASMEDDAVEDEENHERLLMAASFLVIAHEESRQRRIDQRNQSRTYLCRPDLLPNPREGTPWTTLYNSRNNRAYITTMGFDVDTFDYIRASGFARKWDETPVPRADAEGRGDSRPGGRSLDAAGALGLLLHYLSSTMREISLQEIFALIPSTVFRYITFGLQILLEILRRIGEAEIEWPDDNAFALYTHLIVRRHTRLHGAFGSIDGLNLAVQTSGDQDIENATYNDWLSAHFVSSVLVFSPRGEIVACNLNAPGSWHDSHVAQPIFEKLRSQTPDGYYLVADAAFPRGTQDIRERIQAPLKPGQSITGSAFEIEGRMAFNRELLSYRQTADWGMRALQGSFGRLRILLEVDYKDRTADLLEICVCAHNLRTRRVGINRVGQQLCMMQRFGIHLRMFSSQSSEKMTKFRAFMFYD</sequence>
<evidence type="ECO:0000313" key="5">
    <source>
        <dbReference type="Proteomes" id="UP000307440"/>
    </source>
</evidence>
<dbReference type="PANTHER" id="PTHR48471:SF1">
    <property type="entry name" value="DDE TNP4 DOMAIN-CONTAINING PROTEIN"/>
    <property type="match status" value="1"/>
</dbReference>
<accession>A0A5C3KD35</accession>
<dbReference type="OrthoDB" id="78198at2759"/>